<dbReference type="Proteomes" id="UP000282957">
    <property type="component" value="Unassembled WGS sequence"/>
</dbReference>
<name>A0A437MGI8_9PROT</name>
<organism evidence="1 2">
    <name type="scientific">Rhodovarius crocodyli</name>
    <dbReference type="NCBI Taxonomy" id="1979269"/>
    <lineage>
        <taxon>Bacteria</taxon>
        <taxon>Pseudomonadati</taxon>
        <taxon>Pseudomonadota</taxon>
        <taxon>Alphaproteobacteria</taxon>
        <taxon>Acetobacterales</taxon>
        <taxon>Roseomonadaceae</taxon>
        <taxon>Rhodovarius</taxon>
    </lineage>
</organism>
<evidence type="ECO:0000313" key="2">
    <source>
        <dbReference type="Proteomes" id="UP000282957"/>
    </source>
</evidence>
<proteinExistence type="predicted"/>
<gene>
    <name evidence="1" type="ORF">EOD42_10165</name>
</gene>
<dbReference type="RefSeq" id="WP_127787414.1">
    <property type="nucleotide sequence ID" value="NZ_SACL01000003.1"/>
</dbReference>
<sequence length="198" mass="20323">MSTAWLVPALAQDSPLRQTGIVVEATAADAVQARERAMVQARRTAYQRMQAATGGSGDGASDSQIESMVASTIIEQERISPTRYVGRVTVVFRGGGGGGGGGVAAVPNPMAGQPASSFLEATAGFSSMREWLELRRRLVQAPPVANVDILGLTVDSARLRLGLRTPGPEAAAALQAAGVTLIPGTMPGEAWRVGLGGG</sequence>
<comment type="caution">
    <text evidence="1">The sequence shown here is derived from an EMBL/GenBank/DDBJ whole genome shotgun (WGS) entry which is preliminary data.</text>
</comment>
<keyword evidence="2" id="KW-1185">Reference proteome</keyword>
<dbReference type="AlphaFoldDB" id="A0A437MGI8"/>
<protein>
    <submittedName>
        <fullName evidence="1">Uncharacterized protein</fullName>
    </submittedName>
</protein>
<dbReference type="EMBL" id="SACL01000003">
    <property type="protein sequence ID" value="RVT96764.1"/>
    <property type="molecule type" value="Genomic_DNA"/>
</dbReference>
<dbReference type="OrthoDB" id="7273812at2"/>
<reference evidence="1 2" key="1">
    <citation type="submission" date="2019-01" db="EMBL/GenBank/DDBJ databases">
        <authorList>
            <person name="Chen W.-M."/>
        </authorList>
    </citation>
    <scope>NUCLEOTIDE SEQUENCE [LARGE SCALE GENOMIC DNA]</scope>
    <source>
        <strain evidence="1 2">CCP-6</strain>
    </source>
</reference>
<evidence type="ECO:0000313" key="1">
    <source>
        <dbReference type="EMBL" id="RVT96764.1"/>
    </source>
</evidence>
<accession>A0A437MGI8</accession>